<evidence type="ECO:0000259" key="1">
    <source>
        <dbReference type="Pfam" id="PF19200"/>
    </source>
</evidence>
<dbReference type="InterPro" id="IPR008589">
    <property type="entry name" value="MupG"/>
</dbReference>
<gene>
    <name evidence="2" type="ordered locus">Ahos_0329</name>
</gene>
<dbReference type="STRING" id="933801.Ahos_0329"/>
<dbReference type="AlphaFoldDB" id="F4B5C6"/>
<dbReference type="InterPro" id="IPR017853">
    <property type="entry name" value="GH"/>
</dbReference>
<feature type="domain" description="6-phospho-N-acetylmuramidase N-terminal" evidence="1">
    <location>
        <begin position="3"/>
        <end position="208"/>
    </location>
</feature>
<dbReference type="PANTHER" id="PTHR38435:SF2">
    <property type="entry name" value="DUF871 DOMAIN-CONTAINING PROTEIN"/>
    <property type="match status" value="1"/>
</dbReference>
<dbReference type="Gene3D" id="3.20.20.70">
    <property type="entry name" value="Aldolase class I"/>
    <property type="match status" value="1"/>
</dbReference>
<organism evidence="2 3">
    <name type="scientific">Acidianus hospitalis (strain W1)</name>
    <dbReference type="NCBI Taxonomy" id="933801"/>
    <lineage>
        <taxon>Archaea</taxon>
        <taxon>Thermoproteota</taxon>
        <taxon>Thermoprotei</taxon>
        <taxon>Sulfolobales</taxon>
        <taxon>Sulfolobaceae</taxon>
        <taxon>Acidianus</taxon>
    </lineage>
</organism>
<accession>F4B5C6</accession>
<keyword evidence="3" id="KW-1185">Reference proteome</keyword>
<reference key="2">
    <citation type="journal article" date="2011" name="Extremophiles">
        <title>Genomic analyses of Acidianus hospitalis W1 a host for studying crenarchaeal virus and plasmid life cycles.</title>
        <authorList>
            <person name="You X.Y."/>
            <person name="Liu C."/>
            <person name="Wang S.Y."/>
            <person name="Jiang C.Y."/>
            <person name="Shah S.A."/>
            <person name="Prangishvili D."/>
            <person name="Liu S.J."/>
            <person name="Garrett R.A."/>
        </authorList>
    </citation>
    <scope>NUCLEOTIDE SEQUENCE</scope>
    <source>
        <strain>W1</strain>
    </source>
</reference>
<name>F4B5C6_ACIHW</name>
<dbReference type="KEGG" id="aho:Ahos_0329"/>
<dbReference type="Proteomes" id="UP000008458">
    <property type="component" value="Chromosome"/>
</dbReference>
<reference evidence="2 3" key="1">
    <citation type="journal article" date="2011" name="Extremophiles">
        <title>Genomic analysis of Acidianus hospitalis W1 a host for studying crenarchaeal virus and plasmid life cycles.</title>
        <authorList>
            <person name="You X.Y."/>
            <person name="Liu C."/>
            <person name="Wang S.Y."/>
            <person name="Jiang C.Y."/>
            <person name="Shah S.A."/>
            <person name="Prangishvili D."/>
            <person name="She Q."/>
            <person name="Liu S.J."/>
            <person name="Garrett R.A."/>
        </authorList>
    </citation>
    <scope>NUCLEOTIDE SEQUENCE [LARGE SCALE GENOMIC DNA]</scope>
    <source>
        <strain evidence="2 3">W1</strain>
    </source>
</reference>
<sequence>MILKGEELGFSEIFFGIGRGVHTRSSIEALANAKELLKIANKLGYYSFVDINPSILEELGASPRNLSIFKEAGFSAVRVDCGFSVDDILKIRDIGIELNAYTFPEDKIEYLLRNIDPEKVKATHNYYPVIGSGISIKELIEKSKPFVKSGIPVGAFVSVPSVRSDTTVEELRDKNPRESARILFSTGVISRVLIGDAHPTDEEMIDLSKVL</sequence>
<dbReference type="HOGENOM" id="CLU_1302563_0_0_2"/>
<dbReference type="InterPro" id="IPR043797">
    <property type="entry name" value="MupG_N"/>
</dbReference>
<dbReference type="EMBL" id="CP002535">
    <property type="protein sequence ID" value="AEE93220.1"/>
    <property type="molecule type" value="Genomic_DNA"/>
</dbReference>
<dbReference type="PANTHER" id="PTHR38435">
    <property type="match status" value="1"/>
</dbReference>
<evidence type="ECO:0000313" key="3">
    <source>
        <dbReference type="Proteomes" id="UP000008458"/>
    </source>
</evidence>
<dbReference type="InterPro" id="IPR013785">
    <property type="entry name" value="Aldolase_TIM"/>
</dbReference>
<proteinExistence type="predicted"/>
<dbReference type="eggNOG" id="arCOG06045">
    <property type="taxonomic scope" value="Archaea"/>
</dbReference>
<evidence type="ECO:0000313" key="2">
    <source>
        <dbReference type="EMBL" id="AEE93220.1"/>
    </source>
</evidence>
<protein>
    <recommendedName>
        <fullName evidence="1">6-phospho-N-acetylmuramidase N-terminal domain-containing protein</fullName>
    </recommendedName>
</protein>
<dbReference type="Pfam" id="PF19200">
    <property type="entry name" value="MupG_N"/>
    <property type="match status" value="1"/>
</dbReference>
<dbReference type="SUPFAM" id="SSF51445">
    <property type="entry name" value="(Trans)glycosidases"/>
    <property type="match status" value="1"/>
</dbReference>